<evidence type="ECO:0000313" key="1">
    <source>
        <dbReference type="EMBL" id="JAE39432.1"/>
    </source>
</evidence>
<sequence length="38" mass="4485">MAQMAAKWRNHKVTSCSCLPASCYNFHASHYLFLLKYY</sequence>
<dbReference type="AlphaFoldDB" id="A0A0A9HRR8"/>
<protein>
    <submittedName>
        <fullName evidence="1">Uncharacterized protein</fullName>
    </submittedName>
</protein>
<accession>A0A0A9HRR8</accession>
<proteinExistence type="predicted"/>
<organism evidence="1">
    <name type="scientific">Arundo donax</name>
    <name type="common">Giant reed</name>
    <name type="synonym">Donax arundinaceus</name>
    <dbReference type="NCBI Taxonomy" id="35708"/>
    <lineage>
        <taxon>Eukaryota</taxon>
        <taxon>Viridiplantae</taxon>
        <taxon>Streptophyta</taxon>
        <taxon>Embryophyta</taxon>
        <taxon>Tracheophyta</taxon>
        <taxon>Spermatophyta</taxon>
        <taxon>Magnoliopsida</taxon>
        <taxon>Liliopsida</taxon>
        <taxon>Poales</taxon>
        <taxon>Poaceae</taxon>
        <taxon>PACMAD clade</taxon>
        <taxon>Arundinoideae</taxon>
        <taxon>Arundineae</taxon>
        <taxon>Arundo</taxon>
    </lineage>
</organism>
<dbReference type="EMBL" id="GBRH01158464">
    <property type="protein sequence ID" value="JAE39432.1"/>
    <property type="molecule type" value="Transcribed_RNA"/>
</dbReference>
<name>A0A0A9HRR8_ARUDO</name>
<reference evidence="1" key="2">
    <citation type="journal article" date="2015" name="Data Brief">
        <title>Shoot transcriptome of the giant reed, Arundo donax.</title>
        <authorList>
            <person name="Barrero R.A."/>
            <person name="Guerrero F.D."/>
            <person name="Moolhuijzen P."/>
            <person name="Goolsby J.A."/>
            <person name="Tidwell J."/>
            <person name="Bellgard S.E."/>
            <person name="Bellgard M.I."/>
        </authorList>
    </citation>
    <scope>NUCLEOTIDE SEQUENCE</scope>
    <source>
        <tissue evidence="1">Shoot tissue taken approximately 20 cm above the soil surface</tissue>
    </source>
</reference>
<reference evidence="1" key="1">
    <citation type="submission" date="2014-09" db="EMBL/GenBank/DDBJ databases">
        <authorList>
            <person name="Magalhaes I.L.F."/>
            <person name="Oliveira U."/>
            <person name="Santos F.R."/>
            <person name="Vidigal T.H.D.A."/>
            <person name="Brescovit A.D."/>
            <person name="Santos A.J."/>
        </authorList>
    </citation>
    <scope>NUCLEOTIDE SEQUENCE</scope>
    <source>
        <tissue evidence="1">Shoot tissue taken approximately 20 cm above the soil surface</tissue>
    </source>
</reference>